<keyword evidence="2" id="KW-0677">Repeat</keyword>
<feature type="repeat" description="WD" evidence="3">
    <location>
        <begin position="150"/>
        <end position="182"/>
    </location>
</feature>
<dbReference type="SMART" id="SM00320">
    <property type="entry name" value="WD40"/>
    <property type="match status" value="2"/>
</dbReference>
<dbReference type="PROSITE" id="PS50294">
    <property type="entry name" value="WD_REPEATS_REGION"/>
    <property type="match status" value="1"/>
</dbReference>
<dbReference type="GO" id="GO:0031145">
    <property type="term" value="P:anaphase-promoting complex-dependent catabolic process"/>
    <property type="evidence" value="ECO:0007669"/>
    <property type="project" value="TreeGrafter"/>
</dbReference>
<dbReference type="Pfam" id="PF00400">
    <property type="entry name" value="WD40"/>
    <property type="match status" value="1"/>
</dbReference>
<evidence type="ECO:0000256" key="3">
    <source>
        <dbReference type="PROSITE-ProRule" id="PRU00221"/>
    </source>
</evidence>
<dbReference type="GO" id="GO:1990757">
    <property type="term" value="F:ubiquitin ligase activator activity"/>
    <property type="evidence" value="ECO:0007669"/>
    <property type="project" value="TreeGrafter"/>
</dbReference>
<reference evidence="5" key="1">
    <citation type="journal article" date="2023" name="Front. Mar. Sci.">
        <title>A new Merluccius polli reference genome to investigate the effects of global change in West African waters.</title>
        <authorList>
            <person name="Mateo J.L."/>
            <person name="Blanco-Fernandez C."/>
            <person name="Garcia-Vazquez E."/>
            <person name="Machado-Schiaffino G."/>
        </authorList>
    </citation>
    <scope>NUCLEOTIDE SEQUENCE</scope>
    <source>
        <strain evidence="5">C29</strain>
        <tissue evidence="5">Fin</tissue>
    </source>
</reference>
<gene>
    <name evidence="5" type="primary">CDC20B_1</name>
    <name evidence="5" type="ORF">N1851_028738</name>
</gene>
<dbReference type="EMBL" id="JAOPHQ010005428">
    <property type="protein sequence ID" value="KAK0135422.1"/>
    <property type="molecule type" value="Genomic_DNA"/>
</dbReference>
<dbReference type="InterPro" id="IPR033010">
    <property type="entry name" value="Cdc20/Fizzy"/>
</dbReference>
<evidence type="ECO:0000256" key="1">
    <source>
        <dbReference type="ARBA" id="ARBA00022574"/>
    </source>
</evidence>
<dbReference type="GO" id="GO:0005680">
    <property type="term" value="C:anaphase-promoting complex"/>
    <property type="evidence" value="ECO:0007669"/>
    <property type="project" value="TreeGrafter"/>
</dbReference>
<accession>A0AA47M8J6</accession>
<evidence type="ECO:0000313" key="6">
    <source>
        <dbReference type="Proteomes" id="UP001174136"/>
    </source>
</evidence>
<dbReference type="GO" id="GO:1905786">
    <property type="term" value="P:positive regulation of anaphase-promoting complex-dependent catabolic process"/>
    <property type="evidence" value="ECO:0007669"/>
    <property type="project" value="TreeGrafter"/>
</dbReference>
<dbReference type="GO" id="GO:0051301">
    <property type="term" value="P:cell division"/>
    <property type="evidence" value="ECO:0007669"/>
    <property type="project" value="UniProtKB-KW"/>
</dbReference>
<dbReference type="InterPro" id="IPR001680">
    <property type="entry name" value="WD40_rpt"/>
</dbReference>
<feature type="region of interest" description="Disordered" evidence="4">
    <location>
        <begin position="50"/>
        <end position="70"/>
    </location>
</feature>
<evidence type="ECO:0000256" key="2">
    <source>
        <dbReference type="ARBA" id="ARBA00022737"/>
    </source>
</evidence>
<dbReference type="AlphaFoldDB" id="A0AA47M8J6"/>
<feature type="region of interest" description="Disordered" evidence="4">
    <location>
        <begin position="1"/>
        <end position="22"/>
    </location>
</feature>
<dbReference type="InterPro" id="IPR036322">
    <property type="entry name" value="WD40_repeat_dom_sf"/>
</dbReference>
<dbReference type="PANTHER" id="PTHR19918">
    <property type="entry name" value="CELL DIVISION CYCLE 20 CDC20 FIZZY -RELATED"/>
    <property type="match status" value="1"/>
</dbReference>
<keyword evidence="5" id="KW-0131">Cell cycle</keyword>
<dbReference type="Gene3D" id="2.130.10.10">
    <property type="entry name" value="YVTN repeat-like/Quinoprotein amine dehydrogenase"/>
    <property type="match status" value="1"/>
</dbReference>
<dbReference type="Proteomes" id="UP001174136">
    <property type="component" value="Unassembled WGS sequence"/>
</dbReference>
<dbReference type="PROSITE" id="PS50082">
    <property type="entry name" value="WD_REPEATS_2"/>
    <property type="match status" value="1"/>
</dbReference>
<keyword evidence="5" id="KW-0132">Cell division</keyword>
<keyword evidence="6" id="KW-1185">Reference proteome</keyword>
<proteinExistence type="predicted"/>
<protein>
    <submittedName>
        <fullName evidence="5">Cell division cycle protein 20 B</fullName>
    </submittedName>
</protein>
<dbReference type="PANTHER" id="PTHR19918:SF4">
    <property type="entry name" value="CELL DIVISION CYCLE PROTEIN 20 HOMOLOG B"/>
    <property type="match status" value="1"/>
</dbReference>
<dbReference type="SUPFAM" id="SSF50978">
    <property type="entry name" value="WD40 repeat-like"/>
    <property type="match status" value="1"/>
</dbReference>
<evidence type="ECO:0000256" key="4">
    <source>
        <dbReference type="SAM" id="MobiDB-lite"/>
    </source>
</evidence>
<organism evidence="5 6">
    <name type="scientific">Merluccius polli</name>
    <name type="common">Benguela hake</name>
    <name type="synonym">Merluccius cadenati</name>
    <dbReference type="NCBI Taxonomy" id="89951"/>
    <lineage>
        <taxon>Eukaryota</taxon>
        <taxon>Metazoa</taxon>
        <taxon>Chordata</taxon>
        <taxon>Craniata</taxon>
        <taxon>Vertebrata</taxon>
        <taxon>Euteleostomi</taxon>
        <taxon>Actinopterygii</taxon>
        <taxon>Neopterygii</taxon>
        <taxon>Teleostei</taxon>
        <taxon>Neoteleostei</taxon>
        <taxon>Acanthomorphata</taxon>
        <taxon>Zeiogadaria</taxon>
        <taxon>Gadariae</taxon>
        <taxon>Gadiformes</taxon>
        <taxon>Gadoidei</taxon>
        <taxon>Merlucciidae</taxon>
        <taxon>Merluccius</taxon>
    </lineage>
</organism>
<dbReference type="InterPro" id="IPR015943">
    <property type="entry name" value="WD40/YVTN_repeat-like_dom_sf"/>
</dbReference>
<evidence type="ECO:0000313" key="5">
    <source>
        <dbReference type="EMBL" id="KAK0135422.1"/>
    </source>
</evidence>
<name>A0AA47M8J6_MERPO</name>
<comment type="caution">
    <text evidence="5">The sequence shown here is derived from an EMBL/GenBank/DDBJ whole genome shotgun (WGS) entry which is preliminary data.</text>
</comment>
<sequence>MNVPRQQQYQQKNTTSPSRRSDSNLLACSCTGLIALALGSDVHLWNSETQSLEGHTHPGPDSPTHTQPGRACWPRRAVSSLCWSSDGRVLSIGTRQGQIQRQLERWGVCLWSHLSVVSALSWKQNILSSGSILGHIHHHDPRAPKPLVGAAVQQGSVCSLQWSPGEDRLASGSKDGRLSIWDGDFAACKLAKLQRQPLVTMKQPSAVKICSLLWVEERRVLVCGHGLPHHNISCWAAEHPDSLGKSHQLETLLPGFSLPEQTTVFTSGPCRPPLDTQPFSSGDLI</sequence>
<keyword evidence="1 3" id="KW-0853">WD repeat</keyword>
<dbReference type="GO" id="GO:0010997">
    <property type="term" value="F:anaphase-promoting complex binding"/>
    <property type="evidence" value="ECO:0007669"/>
    <property type="project" value="InterPro"/>
</dbReference>